<reference evidence="2 3" key="1">
    <citation type="journal article" date="2015" name="Genome Announc.">
        <title>Expanding the biotechnology potential of lactobacilli through comparative genomics of 213 strains and associated genera.</title>
        <authorList>
            <person name="Sun Z."/>
            <person name="Harris H.M."/>
            <person name="McCann A."/>
            <person name="Guo C."/>
            <person name="Argimon S."/>
            <person name="Zhang W."/>
            <person name="Yang X."/>
            <person name="Jeffery I.B."/>
            <person name="Cooney J.C."/>
            <person name="Kagawa T.F."/>
            <person name="Liu W."/>
            <person name="Song Y."/>
            <person name="Salvetti E."/>
            <person name="Wrobel A."/>
            <person name="Rasinkangas P."/>
            <person name="Parkhill J."/>
            <person name="Rea M.C."/>
            <person name="O'Sullivan O."/>
            <person name="Ritari J."/>
            <person name="Douillard F.P."/>
            <person name="Paul Ross R."/>
            <person name="Yang R."/>
            <person name="Briner A.E."/>
            <person name="Felis G.E."/>
            <person name="de Vos W.M."/>
            <person name="Barrangou R."/>
            <person name="Klaenhammer T.R."/>
            <person name="Caufield P.W."/>
            <person name="Cui Y."/>
            <person name="Zhang H."/>
            <person name="O'Toole P.W."/>
        </authorList>
    </citation>
    <scope>NUCLEOTIDE SEQUENCE [LARGE SCALE GENOMIC DNA]</scope>
    <source>
        <strain evidence="2 3">DSM 19972</strain>
    </source>
</reference>
<accession>A0A0R1M792</accession>
<dbReference type="Proteomes" id="UP000051686">
    <property type="component" value="Unassembled WGS sequence"/>
</dbReference>
<keyword evidence="1" id="KW-1133">Transmembrane helix</keyword>
<organism evidence="2 3">
    <name type="scientific">Liquorilactobacillus oeni DSM 19972</name>
    <dbReference type="NCBI Taxonomy" id="1423777"/>
    <lineage>
        <taxon>Bacteria</taxon>
        <taxon>Bacillati</taxon>
        <taxon>Bacillota</taxon>
        <taxon>Bacilli</taxon>
        <taxon>Lactobacillales</taxon>
        <taxon>Lactobacillaceae</taxon>
        <taxon>Liquorilactobacillus</taxon>
    </lineage>
</organism>
<dbReference type="OrthoDB" id="2297961at2"/>
<keyword evidence="1" id="KW-0472">Membrane</keyword>
<dbReference type="RefSeq" id="WP_057897017.1">
    <property type="nucleotide sequence ID" value="NZ_AZEH01000042.1"/>
</dbReference>
<dbReference type="PATRIC" id="fig|1423777.3.peg.154"/>
<keyword evidence="3" id="KW-1185">Reference proteome</keyword>
<evidence type="ECO:0000256" key="1">
    <source>
        <dbReference type="SAM" id="Phobius"/>
    </source>
</evidence>
<dbReference type="EMBL" id="AZEH01000042">
    <property type="protein sequence ID" value="KRL03982.1"/>
    <property type="molecule type" value="Genomic_DNA"/>
</dbReference>
<evidence type="ECO:0000313" key="3">
    <source>
        <dbReference type="Proteomes" id="UP000051686"/>
    </source>
</evidence>
<keyword evidence="1" id="KW-0812">Transmembrane</keyword>
<dbReference type="AlphaFoldDB" id="A0A0R1M792"/>
<evidence type="ECO:0008006" key="4">
    <source>
        <dbReference type="Google" id="ProtNLM"/>
    </source>
</evidence>
<proteinExistence type="predicted"/>
<dbReference type="STRING" id="1423777.FD46_GL000149"/>
<name>A0A0R1M792_9LACO</name>
<protein>
    <recommendedName>
        <fullName evidence="4">Two-component sensor histidine kinase</fullName>
    </recommendedName>
</protein>
<gene>
    <name evidence="2" type="ORF">FD46_GL000149</name>
</gene>
<evidence type="ECO:0000313" key="2">
    <source>
        <dbReference type="EMBL" id="KRL03982.1"/>
    </source>
</evidence>
<comment type="caution">
    <text evidence="2">The sequence shown here is derived from an EMBL/GenBank/DDBJ whole genome shotgun (WGS) entry which is preliminary data.</text>
</comment>
<feature type="transmembrane region" description="Helical" evidence="1">
    <location>
        <begin position="7"/>
        <end position="31"/>
    </location>
</feature>
<sequence>MKDSKKAYLIFSGTTLIVIMGLVFGGQLFYYHERLATLSDTVHYNTALILRNLAISNDIQQGKVIDYQQGSVIRENDAFIVKLDTGFEIKLDTAHY</sequence>